<keyword evidence="1" id="KW-0472">Membrane</keyword>
<gene>
    <name evidence="2" type="ORF">C8N40_101648</name>
</gene>
<evidence type="ECO:0000256" key="1">
    <source>
        <dbReference type="SAM" id="Phobius"/>
    </source>
</evidence>
<feature type="transmembrane region" description="Helical" evidence="1">
    <location>
        <begin position="48"/>
        <end position="68"/>
    </location>
</feature>
<evidence type="ECO:0000313" key="3">
    <source>
        <dbReference type="Proteomes" id="UP000244225"/>
    </source>
</evidence>
<name>A0A2T5YU28_9BACT</name>
<dbReference type="RefSeq" id="WP_108210329.1">
    <property type="nucleotide sequence ID" value="NZ_QBKI01000001.1"/>
</dbReference>
<reference evidence="2 3" key="1">
    <citation type="submission" date="2018-04" db="EMBL/GenBank/DDBJ databases">
        <title>Genomic Encyclopedia of Archaeal and Bacterial Type Strains, Phase II (KMG-II): from individual species to whole genera.</title>
        <authorList>
            <person name="Goeker M."/>
        </authorList>
    </citation>
    <scope>NUCLEOTIDE SEQUENCE [LARGE SCALE GENOMIC DNA]</scope>
    <source>
        <strain evidence="2 3">DSM 100162</strain>
    </source>
</reference>
<keyword evidence="3" id="KW-1185">Reference proteome</keyword>
<organism evidence="2 3">
    <name type="scientific">Pontibacter mucosus</name>
    <dbReference type="NCBI Taxonomy" id="1649266"/>
    <lineage>
        <taxon>Bacteria</taxon>
        <taxon>Pseudomonadati</taxon>
        <taxon>Bacteroidota</taxon>
        <taxon>Cytophagia</taxon>
        <taxon>Cytophagales</taxon>
        <taxon>Hymenobacteraceae</taxon>
        <taxon>Pontibacter</taxon>
    </lineage>
</organism>
<comment type="caution">
    <text evidence="2">The sequence shown here is derived from an EMBL/GenBank/DDBJ whole genome shotgun (WGS) entry which is preliminary data.</text>
</comment>
<sequence>MKAAAIISLLIGLVGLAILTYLYLQTAPEQEAPGELQSIGLSYTMSDTTRMILFILETVGAVIGFLAYKYRKIKIGLLGMGLCMLNLILLYF</sequence>
<accession>A0A2T5YU28</accession>
<keyword evidence="1" id="KW-0812">Transmembrane</keyword>
<protein>
    <submittedName>
        <fullName evidence="2">Uncharacterized protein</fullName>
    </submittedName>
</protein>
<dbReference type="Proteomes" id="UP000244225">
    <property type="component" value="Unassembled WGS sequence"/>
</dbReference>
<feature type="transmembrane region" description="Helical" evidence="1">
    <location>
        <begin position="75"/>
        <end position="91"/>
    </location>
</feature>
<keyword evidence="1" id="KW-1133">Transmembrane helix</keyword>
<dbReference type="OrthoDB" id="853922at2"/>
<proteinExistence type="predicted"/>
<dbReference type="AlphaFoldDB" id="A0A2T5YU28"/>
<evidence type="ECO:0000313" key="2">
    <source>
        <dbReference type="EMBL" id="PTX22820.1"/>
    </source>
</evidence>
<dbReference type="EMBL" id="QBKI01000001">
    <property type="protein sequence ID" value="PTX22820.1"/>
    <property type="molecule type" value="Genomic_DNA"/>
</dbReference>